<dbReference type="VEuPathDB" id="FungiDB:C8Q69DRAFT_404743"/>
<dbReference type="AlphaFoldDB" id="A0A443HQ88"/>
<organism evidence="3 4">
    <name type="scientific">Byssochlamys spectabilis</name>
    <name type="common">Paecilomyces variotii</name>
    <dbReference type="NCBI Taxonomy" id="264951"/>
    <lineage>
        <taxon>Eukaryota</taxon>
        <taxon>Fungi</taxon>
        <taxon>Dikarya</taxon>
        <taxon>Ascomycota</taxon>
        <taxon>Pezizomycotina</taxon>
        <taxon>Eurotiomycetes</taxon>
        <taxon>Eurotiomycetidae</taxon>
        <taxon>Eurotiales</taxon>
        <taxon>Thermoascaceae</taxon>
        <taxon>Paecilomyces</taxon>
    </lineage>
</organism>
<feature type="region of interest" description="Disordered" evidence="1">
    <location>
        <begin position="183"/>
        <end position="204"/>
    </location>
</feature>
<dbReference type="PROSITE" id="PS50141">
    <property type="entry name" value="A_DEAMIN_EDITASE"/>
    <property type="match status" value="1"/>
</dbReference>
<dbReference type="STRING" id="264951.A0A443HQ88"/>
<gene>
    <name evidence="3" type="ORF">C8Q69DRAFT_404743</name>
</gene>
<feature type="region of interest" description="Disordered" evidence="1">
    <location>
        <begin position="524"/>
        <end position="548"/>
    </location>
</feature>
<accession>A0A443HQ88</accession>
<dbReference type="SMART" id="SM00552">
    <property type="entry name" value="ADEAMc"/>
    <property type="match status" value="1"/>
</dbReference>
<dbReference type="EMBL" id="RCNU01000008">
    <property type="protein sequence ID" value="RWQ93982.1"/>
    <property type="molecule type" value="Genomic_DNA"/>
</dbReference>
<protein>
    <submittedName>
        <fullName evidence="3">Putative tRNA-specific adenosine deaminase</fullName>
    </submittedName>
</protein>
<dbReference type="InterPro" id="IPR002466">
    <property type="entry name" value="A_deamin"/>
</dbReference>
<dbReference type="Proteomes" id="UP000283841">
    <property type="component" value="Unassembled WGS sequence"/>
</dbReference>
<keyword evidence="4" id="KW-1185">Reference proteome</keyword>
<evidence type="ECO:0000259" key="2">
    <source>
        <dbReference type="PROSITE" id="PS50141"/>
    </source>
</evidence>
<feature type="domain" description="A to I editase" evidence="2">
    <location>
        <begin position="62"/>
        <end position="373"/>
    </location>
</feature>
<dbReference type="GO" id="GO:0002100">
    <property type="term" value="P:tRNA wobble adenosine to inosine editing"/>
    <property type="evidence" value="ECO:0007669"/>
    <property type="project" value="InterPro"/>
</dbReference>
<dbReference type="GeneID" id="39597321"/>
<evidence type="ECO:0000256" key="1">
    <source>
        <dbReference type="SAM" id="MobiDB-lite"/>
    </source>
</evidence>
<sequence length="548" mass="59816">METSSSSLPSRIASLVHAHFDALPARSKPTIHPDGSREWVPMSAIVVSKGQNTASETLKCVSLATGAKCLSASQIPRCRGLVLHDCHAEILAIRAFNHWLLSECQSVLNSERELQVSSAGNDSSIGSPYLRRRIGHDSNHARDSQLWPPFEIQPDVKLYVYCTCAPCGDASMELCMAAQDDPTPWQLPPKTEPKADEPSTTPTLLDGRGYFSNLGVVRRKPSRADAESTLSKSCSDKLALRQVSSLLSYPTSLLVAPTEAAYITALILPEEEISNVACARAFGDGETGRMRMLKGRQWGTEGTDNGYRFRPFDILSVPTAEVEALWPFAKPKEAPIPEVAMESTKVSTKSRKKNKISNTSAIWTAAPSSVAEIRTEPAPKRSKTSSSSTASNAAGLHETIINGVKQGNKASTPTMRGASALSRAKMWLLLRDIVRPASLNGDAMPESSGLDKGTGQTIDALIHDSAQQRIVEARTYECFKRDPDICPDWIKLRETALQEAKRVLKDWIPNRGDEQWSLESLADTGKPKLSKRPGRVDTSVDSIDRLKV</sequence>
<proteinExistence type="predicted"/>
<feature type="region of interest" description="Disordered" evidence="1">
    <location>
        <begin position="371"/>
        <end position="396"/>
    </location>
</feature>
<dbReference type="RefSeq" id="XP_028483627.1">
    <property type="nucleotide sequence ID" value="XM_028628044.1"/>
</dbReference>
<dbReference type="GO" id="GO:0043829">
    <property type="term" value="F:tRNA-specific adenosine-37 deaminase activity"/>
    <property type="evidence" value="ECO:0007669"/>
    <property type="project" value="TreeGrafter"/>
</dbReference>
<name>A0A443HQ88_BYSSP</name>
<comment type="caution">
    <text evidence="3">The sequence shown here is derived from an EMBL/GenBank/DDBJ whole genome shotgun (WGS) entry which is preliminary data.</text>
</comment>
<dbReference type="Pfam" id="PF02137">
    <property type="entry name" value="A_deamin"/>
    <property type="match status" value="1"/>
</dbReference>
<dbReference type="PANTHER" id="PTHR47803">
    <property type="entry name" value="TRNA-SPECIFIC ADENOSINE DEAMINASE 1"/>
    <property type="match status" value="1"/>
</dbReference>
<evidence type="ECO:0000313" key="4">
    <source>
        <dbReference type="Proteomes" id="UP000283841"/>
    </source>
</evidence>
<dbReference type="PANTHER" id="PTHR47803:SF1">
    <property type="entry name" value="TRNA-SPECIFIC ADENOSINE DEAMINASE 1"/>
    <property type="match status" value="1"/>
</dbReference>
<evidence type="ECO:0000313" key="3">
    <source>
        <dbReference type="EMBL" id="RWQ93982.1"/>
    </source>
</evidence>
<dbReference type="InterPro" id="IPR042935">
    <property type="entry name" value="Tad1"/>
</dbReference>
<dbReference type="GO" id="GO:0003723">
    <property type="term" value="F:RNA binding"/>
    <property type="evidence" value="ECO:0007669"/>
    <property type="project" value="InterPro"/>
</dbReference>
<reference evidence="3 4" key="1">
    <citation type="journal article" date="2018" name="Front. Microbiol.">
        <title>Genomic and genetic insights into a cosmopolitan fungus, Paecilomyces variotii (Eurotiales).</title>
        <authorList>
            <person name="Urquhart A.S."/>
            <person name="Mondo S.J."/>
            <person name="Makela M.R."/>
            <person name="Hane J.K."/>
            <person name="Wiebenga A."/>
            <person name="He G."/>
            <person name="Mihaltcheva S."/>
            <person name="Pangilinan J."/>
            <person name="Lipzen A."/>
            <person name="Barry K."/>
            <person name="de Vries R.P."/>
            <person name="Grigoriev I.V."/>
            <person name="Idnurm A."/>
        </authorList>
    </citation>
    <scope>NUCLEOTIDE SEQUENCE [LARGE SCALE GENOMIC DNA]</scope>
    <source>
        <strain evidence="3 4">CBS 101075</strain>
    </source>
</reference>